<proteinExistence type="predicted"/>
<name>A0A8S5PWR9_9CAUD</name>
<accession>A0A8S5PWR9</accession>
<reference evidence="1" key="1">
    <citation type="journal article" date="2021" name="Proc. Natl. Acad. Sci. U.S.A.">
        <title>A Catalog of Tens of Thousands of Viruses from Human Metagenomes Reveals Hidden Associations with Chronic Diseases.</title>
        <authorList>
            <person name="Tisza M.J."/>
            <person name="Buck C.B."/>
        </authorList>
    </citation>
    <scope>NUCLEOTIDE SEQUENCE</scope>
    <source>
        <strain evidence="1">Ctgsk7</strain>
    </source>
</reference>
<dbReference type="EMBL" id="BK015533">
    <property type="protein sequence ID" value="DAE11494.1"/>
    <property type="molecule type" value="Genomic_DNA"/>
</dbReference>
<sequence>MSGKISIELEAYNIGKQGSIGSNKKCATKTRAQALGCKIIGTYSSNQLVPVNNLEANESYNYYLTFKNASGQSNYFSAPAMENRYKNFTIESYKKKVVNGVEDSTKIEVPFSASIPSGDSFVYSISS</sequence>
<evidence type="ECO:0000313" key="1">
    <source>
        <dbReference type="EMBL" id="DAE11494.1"/>
    </source>
</evidence>
<protein>
    <submittedName>
        <fullName evidence="1">Uncharacterized protein</fullName>
    </submittedName>
</protein>
<organism evidence="1">
    <name type="scientific">Myoviridae sp. ctgsk7</name>
    <dbReference type="NCBI Taxonomy" id="2825151"/>
    <lineage>
        <taxon>Viruses</taxon>
        <taxon>Duplodnaviria</taxon>
        <taxon>Heunggongvirae</taxon>
        <taxon>Uroviricota</taxon>
        <taxon>Caudoviricetes</taxon>
    </lineage>
</organism>